<feature type="signal peptide" evidence="1">
    <location>
        <begin position="1"/>
        <end position="21"/>
    </location>
</feature>
<dbReference type="AlphaFoldDB" id="A0A0C3JVK7"/>
<dbReference type="Proteomes" id="UP000054217">
    <property type="component" value="Unassembled WGS sequence"/>
</dbReference>
<proteinExistence type="predicted"/>
<dbReference type="InParanoid" id="A0A0C3JVK7"/>
<name>A0A0C3JVK7_PISTI</name>
<sequence>MLLLLTELTLFWLNLTWNVSALNNRTLLAGRVKSWASGVAPVGNGTPRNSVTLGSQVQTDGMPNLPPSTVPSLTTKATSVSSEISVAEDDQERAMPQEGTERHMISNDVPAAAHNEDEHYFRDPLTVSAKFTRYQKPVEAMARATNTNADAKSDLEVENPISHAVQASLKRRHADRDNIEYVSSSEVENTDNGGSFCDLCDVNVRMKVVKEPRVTTMTNIRIDKPAKKAK</sequence>
<protein>
    <submittedName>
        <fullName evidence="2">Uncharacterized protein</fullName>
    </submittedName>
</protein>
<keyword evidence="1" id="KW-0732">Signal</keyword>
<evidence type="ECO:0000256" key="1">
    <source>
        <dbReference type="SAM" id="SignalP"/>
    </source>
</evidence>
<dbReference type="OrthoDB" id="2676184at2759"/>
<feature type="chain" id="PRO_5002166273" evidence="1">
    <location>
        <begin position="22"/>
        <end position="230"/>
    </location>
</feature>
<evidence type="ECO:0000313" key="3">
    <source>
        <dbReference type="Proteomes" id="UP000054217"/>
    </source>
</evidence>
<keyword evidence="3" id="KW-1185">Reference proteome</keyword>
<feature type="non-terminal residue" evidence="2">
    <location>
        <position position="230"/>
    </location>
</feature>
<accession>A0A0C3JVK7</accession>
<evidence type="ECO:0000313" key="2">
    <source>
        <dbReference type="EMBL" id="KIO01467.1"/>
    </source>
</evidence>
<reference evidence="2 3" key="1">
    <citation type="submission" date="2014-04" db="EMBL/GenBank/DDBJ databases">
        <authorList>
            <consortium name="DOE Joint Genome Institute"/>
            <person name="Kuo A."/>
            <person name="Kohler A."/>
            <person name="Costa M.D."/>
            <person name="Nagy L.G."/>
            <person name="Floudas D."/>
            <person name="Copeland A."/>
            <person name="Barry K.W."/>
            <person name="Cichocki N."/>
            <person name="Veneault-Fourrey C."/>
            <person name="LaButti K."/>
            <person name="Lindquist E.A."/>
            <person name="Lipzen A."/>
            <person name="Lundell T."/>
            <person name="Morin E."/>
            <person name="Murat C."/>
            <person name="Sun H."/>
            <person name="Tunlid A."/>
            <person name="Henrissat B."/>
            <person name="Grigoriev I.V."/>
            <person name="Hibbett D.S."/>
            <person name="Martin F."/>
            <person name="Nordberg H.P."/>
            <person name="Cantor M.N."/>
            <person name="Hua S.X."/>
        </authorList>
    </citation>
    <scope>NUCLEOTIDE SEQUENCE [LARGE SCALE GENOMIC DNA]</scope>
    <source>
        <strain evidence="2 3">Marx 270</strain>
    </source>
</reference>
<gene>
    <name evidence="2" type="ORF">M404DRAFT_28769</name>
</gene>
<reference evidence="3" key="2">
    <citation type="submission" date="2015-01" db="EMBL/GenBank/DDBJ databases">
        <title>Evolutionary Origins and Diversification of the Mycorrhizal Mutualists.</title>
        <authorList>
            <consortium name="DOE Joint Genome Institute"/>
            <consortium name="Mycorrhizal Genomics Consortium"/>
            <person name="Kohler A."/>
            <person name="Kuo A."/>
            <person name="Nagy L.G."/>
            <person name="Floudas D."/>
            <person name="Copeland A."/>
            <person name="Barry K.W."/>
            <person name="Cichocki N."/>
            <person name="Veneault-Fourrey C."/>
            <person name="LaButti K."/>
            <person name="Lindquist E.A."/>
            <person name="Lipzen A."/>
            <person name="Lundell T."/>
            <person name="Morin E."/>
            <person name="Murat C."/>
            <person name="Riley R."/>
            <person name="Ohm R."/>
            <person name="Sun H."/>
            <person name="Tunlid A."/>
            <person name="Henrissat B."/>
            <person name="Grigoriev I.V."/>
            <person name="Hibbett D.S."/>
            <person name="Martin F."/>
        </authorList>
    </citation>
    <scope>NUCLEOTIDE SEQUENCE [LARGE SCALE GENOMIC DNA]</scope>
    <source>
        <strain evidence="3">Marx 270</strain>
    </source>
</reference>
<dbReference type="HOGENOM" id="CLU_088317_0_0_1"/>
<dbReference type="EMBL" id="KN831988">
    <property type="protein sequence ID" value="KIO01467.1"/>
    <property type="molecule type" value="Genomic_DNA"/>
</dbReference>
<organism evidence="2 3">
    <name type="scientific">Pisolithus tinctorius Marx 270</name>
    <dbReference type="NCBI Taxonomy" id="870435"/>
    <lineage>
        <taxon>Eukaryota</taxon>
        <taxon>Fungi</taxon>
        <taxon>Dikarya</taxon>
        <taxon>Basidiomycota</taxon>
        <taxon>Agaricomycotina</taxon>
        <taxon>Agaricomycetes</taxon>
        <taxon>Agaricomycetidae</taxon>
        <taxon>Boletales</taxon>
        <taxon>Sclerodermatineae</taxon>
        <taxon>Pisolithaceae</taxon>
        <taxon>Pisolithus</taxon>
    </lineage>
</organism>